<protein>
    <submittedName>
        <fullName evidence="2">DUF4298 domain-containing protein</fullName>
    </submittedName>
</protein>
<name>A0A0E1EKF4_STRAG</name>
<evidence type="ECO:0000313" key="4">
    <source>
        <dbReference type="Proteomes" id="UP000256718"/>
    </source>
</evidence>
<dbReference type="EMBL" id="MAWT01000046">
    <property type="protein sequence ID" value="OCM70527.1"/>
    <property type="molecule type" value="Genomic_DNA"/>
</dbReference>
<dbReference type="RefSeq" id="WP_001052249.1">
    <property type="nucleotide sequence ID" value="NZ_CAXOLC010000008.1"/>
</dbReference>
<proteinExistence type="predicted"/>
<dbReference type="AlphaFoldDB" id="A0A0E1EKF4"/>
<dbReference type="EMBL" id="QHGZ01000027">
    <property type="protein sequence ID" value="RDY91321.1"/>
    <property type="molecule type" value="Genomic_DNA"/>
</dbReference>
<evidence type="ECO:0000313" key="2">
    <source>
        <dbReference type="EMBL" id="RDY91321.1"/>
    </source>
</evidence>
<reference evidence="1 3" key="1">
    <citation type="journal article" date="2016" name="Sci. Rep.">
        <title>Serotype IV Streptococcus agalactiae ST-452 has arisen from large genomic recombination events between CC23 and the hypervirulent CC17 lineages.</title>
        <authorList>
            <person name="Campisi E."/>
            <person name="Rinaudo C.D."/>
            <person name="Donati C."/>
            <person name="Barucco M."/>
            <person name="Torricelli G."/>
            <person name="Edwards M.S."/>
            <person name="Baker C.J."/>
            <person name="Margarit I."/>
            <person name="Rosini R."/>
        </authorList>
    </citation>
    <scope>NUCLEOTIDE SEQUENCE [LARGE SCALE GENOMIC DNA]</scope>
    <source>
        <strain evidence="1 3">CZ-PW-140</strain>
    </source>
</reference>
<reference evidence="2 4" key="2">
    <citation type="journal article" date="2018" name="Emerg. Microbes Infect.">
        <title>Phenotypic and molecular analysis of nontypeable Group B streptococci: identification of cps2a and hybrid cps2a/cps5 Group B streptococcal capsule gene clusters.</title>
        <authorList>
            <person name="Alhhazmi A."/>
            <person name="Tyrrell G.J."/>
        </authorList>
    </citation>
    <scope>NUCLEOTIDE SEQUENCE [LARGE SCALE GENOMIC DNA]</scope>
    <source>
        <strain evidence="2 4">PLGBS17</strain>
    </source>
</reference>
<dbReference type="InterPro" id="IPR025384">
    <property type="entry name" value="DUF4298"/>
</dbReference>
<dbReference type="Proteomes" id="UP000093122">
    <property type="component" value="Unassembled WGS sequence"/>
</dbReference>
<dbReference type="Pfam" id="PF14131">
    <property type="entry name" value="DUF4298"/>
    <property type="match status" value="1"/>
</dbReference>
<accession>A0A0E1EKF4</accession>
<comment type="caution">
    <text evidence="2">The sequence shown here is derived from an EMBL/GenBank/DDBJ whole genome shotgun (WGS) entry which is preliminary data.</text>
</comment>
<evidence type="ECO:0000313" key="3">
    <source>
        <dbReference type="Proteomes" id="UP000093122"/>
    </source>
</evidence>
<dbReference type="Proteomes" id="UP000256718">
    <property type="component" value="Unassembled WGS sequence"/>
</dbReference>
<sequence>MNLNDRLKIEEMEEKYDSFKPRINALVEAIDDFQKHYEDYVKLREFYGSEDWFRLSEQAENNLKCGVLSEDQLFDFIGEHNELVGQFLDMSSQMYRHL</sequence>
<evidence type="ECO:0000313" key="1">
    <source>
        <dbReference type="EMBL" id="OCM70527.1"/>
    </source>
</evidence>
<organism evidence="2 4">
    <name type="scientific">Streptococcus agalactiae</name>
    <dbReference type="NCBI Taxonomy" id="1311"/>
    <lineage>
        <taxon>Bacteria</taxon>
        <taxon>Bacillati</taxon>
        <taxon>Bacillota</taxon>
        <taxon>Bacilli</taxon>
        <taxon>Lactobacillales</taxon>
        <taxon>Streptococcaceae</taxon>
        <taxon>Streptococcus</taxon>
    </lineage>
</organism>
<dbReference type="KEGG" id="sage:EN72_11170"/>
<gene>
    <name evidence="1" type="ORF">AX245_02820</name>
    <name evidence="2" type="ORF">C4618_00950</name>
</gene>